<keyword evidence="2" id="KW-1185">Reference proteome</keyword>
<dbReference type="Proteomes" id="UP000287527">
    <property type="component" value="Unassembled WGS sequence"/>
</dbReference>
<proteinExistence type="predicted"/>
<dbReference type="OrthoDB" id="1302475at2"/>
<dbReference type="RefSeq" id="WP_128390249.1">
    <property type="nucleotide sequence ID" value="NZ_SBII01000008.1"/>
</dbReference>
<gene>
    <name evidence="1" type="ORF">EPI11_12165</name>
</gene>
<comment type="caution">
    <text evidence="1">The sequence shown here is derived from an EMBL/GenBank/DDBJ whole genome shotgun (WGS) entry which is preliminary data.</text>
</comment>
<protein>
    <submittedName>
        <fullName evidence="1">Uncharacterized protein</fullName>
    </submittedName>
</protein>
<dbReference type="AlphaFoldDB" id="A0A3S3QRT5"/>
<evidence type="ECO:0000313" key="1">
    <source>
        <dbReference type="EMBL" id="RWW99700.1"/>
    </source>
</evidence>
<accession>A0A3S3QRT5</accession>
<name>A0A3S3QRT5_9FLAO</name>
<dbReference type="EMBL" id="SBII01000008">
    <property type="protein sequence ID" value="RWW99700.1"/>
    <property type="molecule type" value="Genomic_DNA"/>
</dbReference>
<organism evidence="1 2">
    <name type="scientific">Flavobacterium cerinum</name>
    <dbReference type="NCBI Taxonomy" id="2502784"/>
    <lineage>
        <taxon>Bacteria</taxon>
        <taxon>Pseudomonadati</taxon>
        <taxon>Bacteroidota</taxon>
        <taxon>Flavobacteriia</taxon>
        <taxon>Flavobacteriales</taxon>
        <taxon>Flavobacteriaceae</taxon>
        <taxon>Flavobacterium</taxon>
    </lineage>
</organism>
<evidence type="ECO:0000313" key="2">
    <source>
        <dbReference type="Proteomes" id="UP000287527"/>
    </source>
</evidence>
<sequence length="383" mass="44128">MIQFVNAIDADRLRMAYNNDIIRFYNNSTAPAVWAEVALRTAGAQEDLFNVRLYPNPQGRFFVNLKPYITSIINTRNFEDKLETNLRRQAFSSFLYSFSLGTYLNKILHFTVMHADGTYADAAYSLSWLAGVEQPDDYTRLAANQAIVLSPFRRDTANHHYLKYWQGYPFDMAFYTGSINFITLHNETNGLGQQLSGLSVVNRLFFSDGRTDETLESFLPLVEGFNKLRLGTGALQKDIVLEKIPYKCGVYLKWLNRYGGYSYWLFEDTYSIDRNIKQLGELERDNENVETTFGRTIQIGKESQDTMKIIAELLTEDERRIVEGIIDSPKIYLFTGKPLSRNSANDWVEVVLKTSGTRIKNPKQPLTNFTFDIELPLRYTQTL</sequence>
<reference evidence="1 2" key="1">
    <citation type="submission" date="2019-01" db="EMBL/GenBank/DDBJ databases">
        <title>Flavobacterium sp. nov.,isolated from freshwater.</title>
        <authorList>
            <person name="Zhang R."/>
            <person name="Du Z.-J."/>
        </authorList>
    </citation>
    <scope>NUCLEOTIDE SEQUENCE [LARGE SCALE GENOMIC DNA]</scope>
    <source>
        <strain evidence="1 2">1E403</strain>
    </source>
</reference>